<dbReference type="Proteomes" id="UP000036987">
    <property type="component" value="Unassembled WGS sequence"/>
</dbReference>
<dbReference type="OMA" id="TTHKSMN"/>
<proteinExistence type="inferred from homology"/>
<protein>
    <submittedName>
        <fullName evidence="3">Pollen-specific protein SF21</fullName>
    </submittedName>
</protein>
<keyword evidence="2" id="KW-0812">Transmembrane</keyword>
<reference evidence="4" key="1">
    <citation type="journal article" date="2016" name="Nature">
        <title>The genome of the seagrass Zostera marina reveals angiosperm adaptation to the sea.</title>
        <authorList>
            <person name="Olsen J.L."/>
            <person name="Rouze P."/>
            <person name="Verhelst B."/>
            <person name="Lin Y.-C."/>
            <person name="Bayer T."/>
            <person name="Collen J."/>
            <person name="Dattolo E."/>
            <person name="De Paoli E."/>
            <person name="Dittami S."/>
            <person name="Maumus F."/>
            <person name="Michel G."/>
            <person name="Kersting A."/>
            <person name="Lauritano C."/>
            <person name="Lohaus R."/>
            <person name="Toepel M."/>
            <person name="Tonon T."/>
            <person name="Vanneste K."/>
            <person name="Amirebrahimi M."/>
            <person name="Brakel J."/>
            <person name="Bostroem C."/>
            <person name="Chovatia M."/>
            <person name="Grimwood J."/>
            <person name="Jenkins J.W."/>
            <person name="Jueterbock A."/>
            <person name="Mraz A."/>
            <person name="Stam W.T."/>
            <person name="Tice H."/>
            <person name="Bornberg-Bauer E."/>
            <person name="Green P.J."/>
            <person name="Pearson G.A."/>
            <person name="Procaccini G."/>
            <person name="Duarte C.M."/>
            <person name="Schmutz J."/>
            <person name="Reusch T.B.H."/>
            <person name="Van de Peer Y."/>
        </authorList>
    </citation>
    <scope>NUCLEOTIDE SEQUENCE [LARGE SCALE GENOMIC DNA]</scope>
    <source>
        <strain evidence="4">cv. Finnish</strain>
    </source>
</reference>
<keyword evidence="2" id="KW-0472">Membrane</keyword>
<dbReference type="Pfam" id="PF03096">
    <property type="entry name" value="Ndr"/>
    <property type="match status" value="1"/>
</dbReference>
<dbReference type="PANTHER" id="PTHR11034">
    <property type="entry name" value="N-MYC DOWNSTREAM REGULATED"/>
    <property type="match status" value="1"/>
</dbReference>
<evidence type="ECO:0000256" key="1">
    <source>
        <dbReference type="ARBA" id="ARBA00005598"/>
    </source>
</evidence>
<evidence type="ECO:0000313" key="3">
    <source>
        <dbReference type="EMBL" id="KMZ73323.1"/>
    </source>
</evidence>
<feature type="transmembrane region" description="Helical" evidence="2">
    <location>
        <begin position="108"/>
        <end position="130"/>
    </location>
</feature>
<dbReference type="Gene3D" id="3.40.50.1820">
    <property type="entry name" value="alpha/beta hydrolase"/>
    <property type="match status" value="1"/>
</dbReference>
<keyword evidence="2" id="KW-1133">Transmembrane helix</keyword>
<accession>A0A0K9PWB3</accession>
<dbReference type="AlphaFoldDB" id="A0A0K9PWB3"/>
<keyword evidence="4" id="KW-1185">Reference proteome</keyword>
<dbReference type="InterPro" id="IPR029058">
    <property type="entry name" value="AB_hydrolase_fold"/>
</dbReference>
<sequence>MREGMRESNGGKGQEYVIKTIHGEVSVCVFGDQDKPALVTYPDVALNYMSCFQGLFFCPQAASLLLHNFCVYHISPPGHEAGAAPICPDKPIPSVDDLADQVVDVLDFFGLGAVMCLGVTAGAYILSLFAMRYRERTIGLILVSPICKPSSWKEWFYNKVISNLIYFYGIFGFLKECLLRRYFSKEIRGGLNAHESEIVQTCRNLLDERQGPNVSRFIQSINGRYDISEGLAKLDRQTLIFVGEYSPFRSEALYMTSKLNKRYCALVEVQSCGSMVTEEQPDAMAIPLEYFLMSYGLYKPPQFISRNISPRSPLTPYCISPELLSPESMGLKLKPIRTRISDEV</sequence>
<dbReference type="SUPFAM" id="SSF53474">
    <property type="entry name" value="alpha/beta-Hydrolases"/>
    <property type="match status" value="1"/>
</dbReference>
<comment type="caution">
    <text evidence="3">The sequence shown here is derived from an EMBL/GenBank/DDBJ whole genome shotgun (WGS) entry which is preliminary data.</text>
</comment>
<comment type="similarity">
    <text evidence="1">Belongs to the NDRG family.</text>
</comment>
<dbReference type="EMBL" id="LFYR01000585">
    <property type="protein sequence ID" value="KMZ73323.1"/>
    <property type="molecule type" value="Genomic_DNA"/>
</dbReference>
<gene>
    <name evidence="3" type="ORF">ZOSMA_14G00850</name>
</gene>
<evidence type="ECO:0000313" key="4">
    <source>
        <dbReference type="Proteomes" id="UP000036987"/>
    </source>
</evidence>
<dbReference type="InterPro" id="IPR004142">
    <property type="entry name" value="NDRG"/>
</dbReference>
<dbReference type="STRING" id="29655.A0A0K9PWB3"/>
<dbReference type="OrthoDB" id="741027at2759"/>
<name>A0A0K9PWB3_ZOSMR</name>
<organism evidence="3 4">
    <name type="scientific">Zostera marina</name>
    <name type="common">Eelgrass</name>
    <dbReference type="NCBI Taxonomy" id="29655"/>
    <lineage>
        <taxon>Eukaryota</taxon>
        <taxon>Viridiplantae</taxon>
        <taxon>Streptophyta</taxon>
        <taxon>Embryophyta</taxon>
        <taxon>Tracheophyta</taxon>
        <taxon>Spermatophyta</taxon>
        <taxon>Magnoliopsida</taxon>
        <taxon>Liliopsida</taxon>
        <taxon>Zosteraceae</taxon>
        <taxon>Zostera</taxon>
    </lineage>
</organism>
<evidence type="ECO:0000256" key="2">
    <source>
        <dbReference type="SAM" id="Phobius"/>
    </source>
</evidence>